<dbReference type="EMBL" id="FOSQ01000004">
    <property type="protein sequence ID" value="SFK62125.1"/>
    <property type="molecule type" value="Genomic_DNA"/>
</dbReference>
<dbReference type="Proteomes" id="UP000199473">
    <property type="component" value="Unassembled WGS sequence"/>
</dbReference>
<reference evidence="1 2" key="1">
    <citation type="submission" date="2016-10" db="EMBL/GenBank/DDBJ databases">
        <authorList>
            <person name="de Groot N.N."/>
        </authorList>
    </citation>
    <scope>NUCLEOTIDE SEQUENCE [LARGE SCALE GENOMIC DNA]</scope>
    <source>
        <strain evidence="1 2">DSM 19981</strain>
    </source>
</reference>
<organism evidence="1 2">
    <name type="scientific">Falsiroseomonas stagni DSM 19981</name>
    <dbReference type="NCBI Taxonomy" id="1123062"/>
    <lineage>
        <taxon>Bacteria</taxon>
        <taxon>Pseudomonadati</taxon>
        <taxon>Pseudomonadota</taxon>
        <taxon>Alphaproteobacteria</taxon>
        <taxon>Acetobacterales</taxon>
        <taxon>Roseomonadaceae</taxon>
        <taxon>Falsiroseomonas</taxon>
    </lineage>
</organism>
<dbReference type="AlphaFoldDB" id="A0A1I4B039"/>
<dbReference type="RefSeq" id="WP_092960449.1">
    <property type="nucleotide sequence ID" value="NZ_FOSQ01000004.1"/>
</dbReference>
<evidence type="ECO:0000313" key="1">
    <source>
        <dbReference type="EMBL" id="SFK62125.1"/>
    </source>
</evidence>
<sequence length="198" mass="22289">MIIQTLWHFDGFALGDVLNAEDHHGKLIGAYKDEAEAASAVARVQHQPGFRDHPDGFRLFPFDVDRTYWADGFLQGSGAADEAIADDGSGIFGNDSALLDFAGDTDRDMEDEEAFLAAKPQPDRPDQLWDLSHYKISRENDQSFEDMGYKLIGFYTTRRLAEEAIAMLRGKPGFRDHPEGFRLTWITIGNVRWQDGFA</sequence>
<proteinExistence type="predicted"/>
<accession>A0A1I4B039</accession>
<keyword evidence="2" id="KW-1185">Reference proteome</keyword>
<protein>
    <submittedName>
        <fullName evidence="1">Uncharacterized protein</fullName>
    </submittedName>
</protein>
<evidence type="ECO:0000313" key="2">
    <source>
        <dbReference type="Proteomes" id="UP000199473"/>
    </source>
</evidence>
<name>A0A1I4B039_9PROT</name>
<gene>
    <name evidence="1" type="ORF">SAMN02745775_104339</name>
</gene>
<dbReference type="OrthoDB" id="1453790at2"/>